<dbReference type="SMART" id="SM00490">
    <property type="entry name" value="HELICc"/>
    <property type="match status" value="1"/>
</dbReference>
<dbReference type="InterPro" id="IPR011545">
    <property type="entry name" value="DEAD/DEAH_box_helicase_dom"/>
</dbReference>
<evidence type="ECO:0000313" key="13">
    <source>
        <dbReference type="Proteomes" id="UP000095468"/>
    </source>
</evidence>
<dbReference type="SMART" id="SM00982">
    <property type="entry name" value="TRCF"/>
    <property type="match status" value="1"/>
</dbReference>
<keyword evidence="8 9" id="KW-0234">DNA repair</keyword>
<dbReference type="InterPro" id="IPR001650">
    <property type="entry name" value="Helicase_C-like"/>
</dbReference>
<comment type="similarity">
    <text evidence="9">In the C-terminal section; belongs to the helicase family. RecG subfamily.</text>
</comment>
<proteinExistence type="inferred from homology"/>
<evidence type="ECO:0000256" key="4">
    <source>
        <dbReference type="ARBA" id="ARBA00022801"/>
    </source>
</evidence>
<dbReference type="Pfam" id="PF00271">
    <property type="entry name" value="Helicase_C"/>
    <property type="match status" value="1"/>
</dbReference>
<dbReference type="InterPro" id="IPR005118">
    <property type="entry name" value="TRCF_C"/>
</dbReference>
<evidence type="ECO:0000256" key="1">
    <source>
        <dbReference type="ARBA" id="ARBA00022490"/>
    </source>
</evidence>
<dbReference type="PROSITE" id="PS51192">
    <property type="entry name" value="HELICASE_ATP_BIND_1"/>
    <property type="match status" value="1"/>
</dbReference>
<dbReference type="PROSITE" id="PS51194">
    <property type="entry name" value="HELICASE_CTER"/>
    <property type="match status" value="1"/>
</dbReference>
<dbReference type="InterPro" id="IPR041471">
    <property type="entry name" value="UvrB_inter"/>
</dbReference>
<feature type="domain" description="Helicase ATP-binding" evidence="10">
    <location>
        <begin position="670"/>
        <end position="831"/>
    </location>
</feature>
<dbReference type="InterPro" id="IPR004576">
    <property type="entry name" value="Mfd"/>
</dbReference>
<evidence type="ECO:0000256" key="5">
    <source>
        <dbReference type="ARBA" id="ARBA00022806"/>
    </source>
</evidence>
<evidence type="ECO:0000313" key="12">
    <source>
        <dbReference type="EMBL" id="CUN47123.1"/>
    </source>
</evidence>
<sequence length="1210" mass="131821">MLIHRIAAQLYTAEALQTVEAGLDAGEDVTLAVSQSGRTLMAAAQFARRPRPTVYIVSGEDAADRAARSLAAYVGLAHVCRFPERKDYPWREQAPDDAVVAQRCEALGRIVRGDNCIMVASARALLRCVPPVESRYWESTTFAVGEDIPFDEVPHRLVGMGYTNAGAADAPGLFRVHGDTVEVFPAQEKAPVRIEFFGDEIDRIRRMVSSTGQTIGNEDSIEIFPCRELALTDDAVHNMHVALYRASQDDSKLAALLEMVDARIVTPELDRFLPVMYGQTVSPLAHVGGKALVVLSEPRSLFDDCLRAYEDIEARAGEAGIGRLDGLYVRAQQLDFGAQQRLNYVSLIRAGGAVTAELKIEQPAIAGSDNRFMTRIQEVVGKRYACVFAIPDRGARESMELTFGDEGITFEESLTAAPENAGVIGERVRVAAADSADRAARQEAHASIRERRADTLNARSLEAGAAQAAAGAAVPTISRGRVTFVDAALPQGVVVPDANLAVFSIADLNARMDANRARSRRKVDITQITFPFKPGDYVVHATHGIALFSEIARQEVGGKERDYFLLEYADGDKLYVPLEQIDRITRYVGPDGDKPRLTRLNTADWTRATNKARKNAKKLAFDLVDLYTRRSSITGIACPPDTPEQIEMEESFPYDETRDQLEAIADIKADMEAPKPMDRLLCGDVGFGKTEVALRAAFKCVDSGRQVMVLCPTTILAQQHYETFFERFAPFGLEVEVLSRFRTPAQQKRALKAFAEGAIDVLIGTHRLLSADVNPKNLGLVIIDEEQRFGVQHKEQLKNLREQIDVLTLSATPIPRTMQMATSGVRDMSLITTPPTGRRPVIVHVGEYDPDVVSAAIRLEVGRGGQVYYVSNRVKTIDDAVARVHEAAPEARVGVAHGKMSPREVEDVMIEFATKKIDVLIATTIVESGIDNATANTLIIEDSQRLGLAQLYQLKGRVGRSATQAYAYFMFPGELPLTEEATARLTALSEFQDLGSGMRIAMRDLEIRGAGSLMGAEQHGNLSSVGFDLFTQMLGQAVAEARGDDDAGVEAASVGINLPADYFLSEEYLPAVDQRVLVYRKLAAAEDLESIDEVQEETEAAHGELPLAGLNLFNRARIRIRGERLGLESVTLSGGRITFLGVDVPKKVAFELKTRYGAVNFPKSRKLSVPYKAGAGAGSGLGRGLDANDGTGPVAAALMLLQQLGASDDD</sequence>
<dbReference type="Pfam" id="PF17757">
    <property type="entry name" value="UvrB_inter"/>
    <property type="match status" value="1"/>
</dbReference>
<keyword evidence="7 9" id="KW-0238">DNA-binding</keyword>
<dbReference type="Gene3D" id="2.40.10.170">
    <property type="match status" value="1"/>
</dbReference>
<dbReference type="InterPro" id="IPR027417">
    <property type="entry name" value="P-loop_NTPase"/>
</dbReference>
<keyword evidence="5" id="KW-0347">Helicase</keyword>
<keyword evidence="2 9" id="KW-0547">Nucleotide-binding</keyword>
<protein>
    <recommendedName>
        <fullName evidence="9">Transcription-repair-coupling factor</fullName>
        <shortName evidence="9">TRCF</shortName>
        <ecNumber evidence="9">3.6.4.-</ecNumber>
    </recommendedName>
</protein>
<dbReference type="PANTHER" id="PTHR47964">
    <property type="entry name" value="ATP-DEPENDENT DNA HELICASE HOMOLOG RECG, CHLOROPLASTIC"/>
    <property type="match status" value="1"/>
</dbReference>
<dbReference type="NCBIfam" id="TIGR00580">
    <property type="entry name" value="mfd"/>
    <property type="match status" value="1"/>
</dbReference>
<evidence type="ECO:0000259" key="11">
    <source>
        <dbReference type="PROSITE" id="PS51194"/>
    </source>
</evidence>
<dbReference type="RefSeq" id="WP_055285269.1">
    <property type="nucleotide sequence ID" value="NZ_CYYP01000002.1"/>
</dbReference>
<dbReference type="Gene3D" id="3.90.1150.50">
    <property type="entry name" value="Transcription-repair-coupling factor, D7 domain"/>
    <property type="match status" value="1"/>
</dbReference>
<evidence type="ECO:0000256" key="9">
    <source>
        <dbReference type="HAMAP-Rule" id="MF_00969"/>
    </source>
</evidence>
<dbReference type="EMBL" id="CYYP01000002">
    <property type="protein sequence ID" value="CUN47123.1"/>
    <property type="molecule type" value="Genomic_DNA"/>
</dbReference>
<dbReference type="GO" id="GO:0003678">
    <property type="term" value="F:DNA helicase activity"/>
    <property type="evidence" value="ECO:0007669"/>
    <property type="project" value="TreeGrafter"/>
</dbReference>
<evidence type="ECO:0000256" key="6">
    <source>
        <dbReference type="ARBA" id="ARBA00022840"/>
    </source>
</evidence>
<keyword evidence="3 9" id="KW-0227">DNA damage</keyword>
<dbReference type="Proteomes" id="UP000095468">
    <property type="component" value="Unassembled WGS sequence"/>
</dbReference>
<name>A0A173X600_9ACTN</name>
<dbReference type="PANTHER" id="PTHR47964:SF1">
    <property type="entry name" value="ATP-DEPENDENT DNA HELICASE HOMOLOG RECG, CHLOROPLASTIC"/>
    <property type="match status" value="1"/>
</dbReference>
<dbReference type="GO" id="GO:0006355">
    <property type="term" value="P:regulation of DNA-templated transcription"/>
    <property type="evidence" value="ECO:0007669"/>
    <property type="project" value="UniProtKB-UniRule"/>
</dbReference>
<dbReference type="InterPro" id="IPR014001">
    <property type="entry name" value="Helicase_ATP-bd"/>
</dbReference>
<dbReference type="GO" id="GO:0003684">
    <property type="term" value="F:damaged DNA binding"/>
    <property type="evidence" value="ECO:0007669"/>
    <property type="project" value="InterPro"/>
</dbReference>
<accession>A0A173X600</accession>
<evidence type="ECO:0000256" key="8">
    <source>
        <dbReference type="ARBA" id="ARBA00023204"/>
    </source>
</evidence>
<dbReference type="SMART" id="SM00487">
    <property type="entry name" value="DEXDc"/>
    <property type="match status" value="1"/>
</dbReference>
<dbReference type="GO" id="GO:0016787">
    <property type="term" value="F:hydrolase activity"/>
    <property type="evidence" value="ECO:0007669"/>
    <property type="project" value="UniProtKB-KW"/>
</dbReference>
<dbReference type="EC" id="3.6.4.-" evidence="9"/>
<dbReference type="HAMAP" id="MF_00969">
    <property type="entry name" value="TRCF"/>
    <property type="match status" value="1"/>
</dbReference>
<gene>
    <name evidence="9 12" type="primary">mfd</name>
    <name evidence="12" type="ORF">ERS852381_00245</name>
</gene>
<dbReference type="CDD" id="cd17991">
    <property type="entry name" value="DEXHc_TRCF"/>
    <property type="match status" value="1"/>
</dbReference>
<dbReference type="GO" id="GO:0005737">
    <property type="term" value="C:cytoplasm"/>
    <property type="evidence" value="ECO:0007669"/>
    <property type="project" value="UniProtKB-SubCell"/>
</dbReference>
<evidence type="ECO:0000259" key="10">
    <source>
        <dbReference type="PROSITE" id="PS51192"/>
    </source>
</evidence>
<comment type="subcellular location">
    <subcellularLocation>
        <location evidence="9">Cytoplasm</location>
    </subcellularLocation>
</comment>
<dbReference type="AlphaFoldDB" id="A0A173X600"/>
<feature type="domain" description="Helicase C-terminal" evidence="11">
    <location>
        <begin position="851"/>
        <end position="1006"/>
    </location>
</feature>
<dbReference type="Pfam" id="PF03461">
    <property type="entry name" value="TRCF"/>
    <property type="match status" value="1"/>
</dbReference>
<dbReference type="GO" id="GO:0005524">
    <property type="term" value="F:ATP binding"/>
    <property type="evidence" value="ECO:0007669"/>
    <property type="project" value="UniProtKB-UniRule"/>
</dbReference>
<organism evidence="12 13">
    <name type="scientific">Collinsella aerofaciens</name>
    <dbReference type="NCBI Taxonomy" id="74426"/>
    <lineage>
        <taxon>Bacteria</taxon>
        <taxon>Bacillati</taxon>
        <taxon>Actinomycetota</taxon>
        <taxon>Coriobacteriia</taxon>
        <taxon>Coriobacteriales</taxon>
        <taxon>Coriobacteriaceae</taxon>
        <taxon>Collinsella</taxon>
    </lineage>
</organism>
<dbReference type="Gene3D" id="3.40.50.300">
    <property type="entry name" value="P-loop containing nucleotide triphosphate hydrolases"/>
    <property type="match status" value="2"/>
</dbReference>
<dbReference type="SUPFAM" id="SSF141259">
    <property type="entry name" value="CarD-like"/>
    <property type="match status" value="1"/>
</dbReference>
<dbReference type="InterPro" id="IPR047112">
    <property type="entry name" value="RecG/Mfd"/>
</dbReference>
<keyword evidence="6 9" id="KW-0067">ATP-binding</keyword>
<dbReference type="InterPro" id="IPR003711">
    <property type="entry name" value="CarD-like/TRCF_RID"/>
</dbReference>
<dbReference type="Pfam" id="PF02559">
    <property type="entry name" value="CarD_TRCF_RID"/>
    <property type="match status" value="1"/>
</dbReference>
<dbReference type="InterPro" id="IPR036101">
    <property type="entry name" value="CarD-like/TRCF_RID_sf"/>
</dbReference>
<reference evidence="12 13" key="1">
    <citation type="submission" date="2015-09" db="EMBL/GenBank/DDBJ databases">
        <authorList>
            <consortium name="Pathogen Informatics"/>
        </authorList>
    </citation>
    <scope>NUCLEOTIDE SEQUENCE [LARGE SCALE GENOMIC DNA]</scope>
    <source>
        <strain evidence="12 13">2789STDY5608823</strain>
    </source>
</reference>
<dbReference type="InterPro" id="IPR037235">
    <property type="entry name" value="TRCF-like_C_D7"/>
</dbReference>
<keyword evidence="4 9" id="KW-0378">Hydrolase</keyword>
<dbReference type="SUPFAM" id="SSF52540">
    <property type="entry name" value="P-loop containing nucleoside triphosphate hydrolases"/>
    <property type="match status" value="3"/>
</dbReference>
<dbReference type="Gene3D" id="3.30.2060.10">
    <property type="entry name" value="Penicillin-binding protein 1b domain"/>
    <property type="match status" value="1"/>
</dbReference>
<keyword evidence="1 9" id="KW-0963">Cytoplasm</keyword>
<evidence type="ECO:0000256" key="2">
    <source>
        <dbReference type="ARBA" id="ARBA00022741"/>
    </source>
</evidence>
<dbReference type="Gene3D" id="3.40.50.11180">
    <property type="match status" value="1"/>
</dbReference>
<evidence type="ECO:0000256" key="7">
    <source>
        <dbReference type="ARBA" id="ARBA00023125"/>
    </source>
</evidence>
<dbReference type="Pfam" id="PF00270">
    <property type="entry name" value="DEAD"/>
    <property type="match status" value="1"/>
</dbReference>
<dbReference type="SMART" id="SM01058">
    <property type="entry name" value="CarD_TRCF"/>
    <property type="match status" value="1"/>
</dbReference>
<comment type="similarity">
    <text evidence="9">In the N-terminal section; belongs to the UvrB family.</text>
</comment>
<dbReference type="SUPFAM" id="SSF143517">
    <property type="entry name" value="TRCF domain-like"/>
    <property type="match status" value="1"/>
</dbReference>
<comment type="function">
    <text evidence="9">Couples transcription and DNA repair by recognizing RNA polymerase (RNAP) stalled at DNA lesions. Mediates ATP-dependent release of RNAP and its truncated transcript from the DNA, and recruitment of nucleotide excision repair machinery to the damaged site.</text>
</comment>
<evidence type="ECO:0000256" key="3">
    <source>
        <dbReference type="ARBA" id="ARBA00022763"/>
    </source>
</evidence>
<dbReference type="GO" id="GO:0000716">
    <property type="term" value="P:transcription-coupled nucleotide-excision repair, DNA damage recognition"/>
    <property type="evidence" value="ECO:0007669"/>
    <property type="project" value="UniProtKB-UniRule"/>
</dbReference>